<dbReference type="EMBL" id="CP053069">
    <property type="protein sequence ID" value="QJR11248.1"/>
    <property type="molecule type" value="Genomic_DNA"/>
</dbReference>
<proteinExistence type="predicted"/>
<dbReference type="KEGG" id="uru:DSM104443_02321"/>
<sequence length="77" mass="8212">MSTMSTSQFTLGVVVATIATLSVGLLSLVFILWVEIGTMASAQPQRVAQVQGSQAACCESSLRTTLASRAYRVAKWM</sequence>
<protein>
    <submittedName>
        <fullName evidence="2">Uncharacterized protein</fullName>
    </submittedName>
</protein>
<gene>
    <name evidence="2" type="ORF">DSM104443_02321</name>
</gene>
<accession>A0A6M4GWK1</accession>
<evidence type="ECO:0000313" key="2">
    <source>
        <dbReference type="EMBL" id="QJR11248.1"/>
    </source>
</evidence>
<name>A0A6M4GWK1_9PROT</name>
<dbReference type="AlphaFoldDB" id="A0A6M4GWK1"/>
<dbReference type="Proteomes" id="UP000501534">
    <property type="component" value="Chromosome"/>
</dbReference>
<evidence type="ECO:0000256" key="1">
    <source>
        <dbReference type="SAM" id="Phobius"/>
    </source>
</evidence>
<keyword evidence="3" id="KW-1185">Reference proteome</keyword>
<keyword evidence="1" id="KW-0812">Transmembrane</keyword>
<reference evidence="2 3" key="1">
    <citation type="submission" date="2020-04" db="EMBL/GenBank/DDBJ databases">
        <title>Usitatibacter rugosus gen. nov., sp. nov. and Usitatibacter palustris sp. nov., novel members of Usitatibacteraceae fam. nov. within the order Nitrosomonadales isolated from soil.</title>
        <authorList>
            <person name="Huber K.J."/>
            <person name="Neumann-Schaal M."/>
            <person name="Geppert A."/>
            <person name="Luckner M."/>
            <person name="Wanner G."/>
            <person name="Overmann J."/>
        </authorList>
    </citation>
    <scope>NUCLEOTIDE SEQUENCE [LARGE SCALE GENOMIC DNA]</scope>
    <source>
        <strain evidence="2 3">0125_3</strain>
    </source>
</reference>
<keyword evidence="1" id="KW-0472">Membrane</keyword>
<organism evidence="2 3">
    <name type="scientific">Usitatibacter rugosus</name>
    <dbReference type="NCBI Taxonomy" id="2732067"/>
    <lineage>
        <taxon>Bacteria</taxon>
        <taxon>Pseudomonadati</taxon>
        <taxon>Pseudomonadota</taxon>
        <taxon>Betaproteobacteria</taxon>
        <taxon>Nitrosomonadales</taxon>
        <taxon>Usitatibacteraceae</taxon>
        <taxon>Usitatibacter</taxon>
    </lineage>
</organism>
<evidence type="ECO:0000313" key="3">
    <source>
        <dbReference type="Proteomes" id="UP000501534"/>
    </source>
</evidence>
<feature type="transmembrane region" description="Helical" evidence="1">
    <location>
        <begin position="12"/>
        <end position="34"/>
    </location>
</feature>
<dbReference type="RefSeq" id="WP_171092443.1">
    <property type="nucleotide sequence ID" value="NZ_CP053069.1"/>
</dbReference>
<keyword evidence="1" id="KW-1133">Transmembrane helix</keyword>